<reference evidence="1" key="1">
    <citation type="journal article" date="2017" name="Nature">
        <title>The sunflower genome provides insights into oil metabolism, flowering and Asterid evolution.</title>
        <authorList>
            <person name="Badouin H."/>
            <person name="Gouzy J."/>
            <person name="Grassa C.J."/>
            <person name="Murat F."/>
            <person name="Staton S.E."/>
            <person name="Cottret L."/>
            <person name="Lelandais-Briere C."/>
            <person name="Owens G.L."/>
            <person name="Carrere S."/>
            <person name="Mayjonade B."/>
            <person name="Legrand L."/>
            <person name="Gill N."/>
            <person name="Kane N.C."/>
            <person name="Bowers J.E."/>
            <person name="Hubner S."/>
            <person name="Bellec A."/>
            <person name="Berard A."/>
            <person name="Berges H."/>
            <person name="Blanchet N."/>
            <person name="Boniface M.C."/>
            <person name="Brunel D."/>
            <person name="Catrice O."/>
            <person name="Chaidir N."/>
            <person name="Claudel C."/>
            <person name="Donnadieu C."/>
            <person name="Faraut T."/>
            <person name="Fievet G."/>
            <person name="Helmstetter N."/>
            <person name="King M."/>
            <person name="Knapp S.J."/>
            <person name="Lai Z."/>
            <person name="Le Paslier M.C."/>
            <person name="Lippi Y."/>
            <person name="Lorenzon L."/>
            <person name="Mandel J.R."/>
            <person name="Marage G."/>
            <person name="Marchand G."/>
            <person name="Marquand E."/>
            <person name="Bret-Mestries E."/>
            <person name="Morien E."/>
            <person name="Nambeesan S."/>
            <person name="Nguyen T."/>
            <person name="Pegot-Espagnet P."/>
            <person name="Pouilly N."/>
            <person name="Raftis F."/>
            <person name="Sallet E."/>
            <person name="Schiex T."/>
            <person name="Thomas J."/>
            <person name="Vandecasteele C."/>
            <person name="Vares D."/>
            <person name="Vear F."/>
            <person name="Vautrin S."/>
            <person name="Crespi M."/>
            <person name="Mangin B."/>
            <person name="Burke J.M."/>
            <person name="Salse J."/>
            <person name="Munos S."/>
            <person name="Vincourt P."/>
            <person name="Rieseberg L.H."/>
            <person name="Langlade N.B."/>
        </authorList>
    </citation>
    <scope>NUCLEOTIDE SEQUENCE</scope>
    <source>
        <tissue evidence="1">Leaves</tissue>
    </source>
</reference>
<accession>A0A9K3JY09</accession>
<gene>
    <name evidence="1" type="ORF">HanXRQr2_Chr01g0041891</name>
</gene>
<dbReference type="EMBL" id="MNCJ02000316">
    <property type="protein sequence ID" value="KAF5823768.1"/>
    <property type="molecule type" value="Genomic_DNA"/>
</dbReference>
<reference evidence="1" key="2">
    <citation type="submission" date="2020-06" db="EMBL/GenBank/DDBJ databases">
        <title>Helianthus annuus Genome sequencing and assembly Release 2.</title>
        <authorList>
            <person name="Gouzy J."/>
            <person name="Langlade N."/>
            <person name="Munos S."/>
        </authorList>
    </citation>
    <scope>NUCLEOTIDE SEQUENCE</scope>
    <source>
        <tissue evidence="1">Leaves</tissue>
    </source>
</reference>
<dbReference type="AlphaFoldDB" id="A0A9K3JY09"/>
<comment type="caution">
    <text evidence="1">The sequence shown here is derived from an EMBL/GenBank/DDBJ whole genome shotgun (WGS) entry which is preliminary data.</text>
</comment>
<organism evidence="1 2">
    <name type="scientific">Helianthus annuus</name>
    <name type="common">Common sunflower</name>
    <dbReference type="NCBI Taxonomy" id="4232"/>
    <lineage>
        <taxon>Eukaryota</taxon>
        <taxon>Viridiplantae</taxon>
        <taxon>Streptophyta</taxon>
        <taxon>Embryophyta</taxon>
        <taxon>Tracheophyta</taxon>
        <taxon>Spermatophyta</taxon>
        <taxon>Magnoliopsida</taxon>
        <taxon>eudicotyledons</taxon>
        <taxon>Gunneridae</taxon>
        <taxon>Pentapetalae</taxon>
        <taxon>asterids</taxon>
        <taxon>campanulids</taxon>
        <taxon>Asterales</taxon>
        <taxon>Asteraceae</taxon>
        <taxon>Asteroideae</taxon>
        <taxon>Heliantheae alliance</taxon>
        <taxon>Heliantheae</taxon>
        <taxon>Helianthus</taxon>
    </lineage>
</organism>
<dbReference type="Proteomes" id="UP000215914">
    <property type="component" value="Unassembled WGS sequence"/>
</dbReference>
<keyword evidence="2" id="KW-1185">Reference proteome</keyword>
<protein>
    <submittedName>
        <fullName evidence="1">Uncharacterized protein</fullName>
    </submittedName>
</protein>
<sequence>MILYPWKLLGYIPLQCHGHKNILITLPYMNGPFVFWKRVLNFRWIKFPCTESNIQVTVDRFVFSLLSYFTSTPALPAVNIGLSSLSWRDRISGL</sequence>
<name>A0A9K3JY09_HELAN</name>
<evidence type="ECO:0000313" key="1">
    <source>
        <dbReference type="EMBL" id="KAF5823768.1"/>
    </source>
</evidence>
<proteinExistence type="predicted"/>
<dbReference type="Gramene" id="mRNA:HanXRQr2_Chr01g0041891">
    <property type="protein sequence ID" value="mRNA:HanXRQr2_Chr01g0041891"/>
    <property type="gene ID" value="HanXRQr2_Chr01g0041891"/>
</dbReference>
<evidence type="ECO:0000313" key="2">
    <source>
        <dbReference type="Proteomes" id="UP000215914"/>
    </source>
</evidence>